<dbReference type="GO" id="GO:0016020">
    <property type="term" value="C:membrane"/>
    <property type="evidence" value="ECO:0007669"/>
    <property type="project" value="InterPro"/>
</dbReference>
<evidence type="ECO:0000256" key="4">
    <source>
        <dbReference type="ARBA" id="ARBA00022777"/>
    </source>
</evidence>
<dbReference type="PROSITE" id="PS50109">
    <property type="entry name" value="HIS_KIN"/>
    <property type="match status" value="1"/>
</dbReference>
<gene>
    <name evidence="8" type="ORF">H7E68_03520</name>
</gene>
<keyword evidence="3" id="KW-0808">Transferase</keyword>
<evidence type="ECO:0000256" key="5">
    <source>
        <dbReference type="ARBA" id="ARBA00023012"/>
    </source>
</evidence>
<dbReference type="InterPro" id="IPR036890">
    <property type="entry name" value="HATPase_C_sf"/>
</dbReference>
<dbReference type="InterPro" id="IPR003594">
    <property type="entry name" value="HATPase_dom"/>
</dbReference>
<name>A0A7X0VPZ3_9CLOT</name>
<dbReference type="PANTHER" id="PTHR24421">
    <property type="entry name" value="NITRATE/NITRITE SENSOR PROTEIN NARX-RELATED"/>
    <property type="match status" value="1"/>
</dbReference>
<dbReference type="CDD" id="cd16917">
    <property type="entry name" value="HATPase_UhpB-NarQ-NarX-like"/>
    <property type="match status" value="1"/>
</dbReference>
<sequence length="387" mass="44876">MDNDEKNTNNINMIVKRVISEINIGKSNIFKIVDNVSDEFQVKNEELQEVKREIEEVIGKVDKLQVLDKNMRLTLSEVSKISGEKAEKIMKKAYEEAIEIRVEYITKQNEEKNLKRRRNSLEKTLKNYLKNIEEADNTVNQINIALGYLEGDMANVEEDSQMLIGIKILESQERERKRIAREIHDGPAQYIANTMMRIDFCKMVVQKDLNKGLKELDDLKNNVRKALKEVRGILFDLRPLSLEERGLNEAIKDMVNEISIESNICVNVTLNTMNYEIEHIIEIAVYRIIQEILNNIKKHSKANEVSVRIECGKEYISFMVKDDGIGFNLKETMAKNKEKGTSYGLIGIFDRVTQLQGHIDIKSAHNRGTIYKIKLPINREVYKNERK</sequence>
<evidence type="ECO:0000313" key="8">
    <source>
        <dbReference type="EMBL" id="MBB6713807.1"/>
    </source>
</evidence>
<dbReference type="PANTHER" id="PTHR24421:SF55">
    <property type="entry name" value="SENSOR HISTIDINE KINASE YDFH"/>
    <property type="match status" value="1"/>
</dbReference>
<keyword evidence="4 8" id="KW-0418">Kinase</keyword>
<dbReference type="Proteomes" id="UP000585258">
    <property type="component" value="Unassembled WGS sequence"/>
</dbReference>
<evidence type="ECO:0000256" key="1">
    <source>
        <dbReference type="ARBA" id="ARBA00000085"/>
    </source>
</evidence>
<dbReference type="GO" id="GO:0046983">
    <property type="term" value="F:protein dimerization activity"/>
    <property type="evidence" value="ECO:0007669"/>
    <property type="project" value="InterPro"/>
</dbReference>
<accession>A0A7X0VPZ3</accession>
<dbReference type="InterPro" id="IPR005467">
    <property type="entry name" value="His_kinase_dom"/>
</dbReference>
<evidence type="ECO:0000256" key="3">
    <source>
        <dbReference type="ARBA" id="ARBA00022679"/>
    </source>
</evidence>
<dbReference type="Gene3D" id="3.30.565.10">
    <property type="entry name" value="Histidine kinase-like ATPase, C-terminal domain"/>
    <property type="match status" value="1"/>
</dbReference>
<dbReference type="AlphaFoldDB" id="A0A7X0VPZ3"/>
<dbReference type="EMBL" id="JACKWY010000002">
    <property type="protein sequence ID" value="MBB6713807.1"/>
    <property type="molecule type" value="Genomic_DNA"/>
</dbReference>
<dbReference type="InterPro" id="IPR008595">
    <property type="entry name" value="DegS"/>
</dbReference>
<protein>
    <recommendedName>
        <fullName evidence="2">histidine kinase</fullName>
        <ecNumber evidence="2">2.7.13.3</ecNumber>
    </recommendedName>
</protein>
<dbReference type="Pfam" id="PF05384">
    <property type="entry name" value="DegS"/>
    <property type="match status" value="1"/>
</dbReference>
<evidence type="ECO:0000256" key="2">
    <source>
        <dbReference type="ARBA" id="ARBA00012438"/>
    </source>
</evidence>
<feature type="domain" description="Histidine kinase" evidence="7">
    <location>
        <begin position="178"/>
        <end position="379"/>
    </location>
</feature>
<dbReference type="Gene3D" id="1.20.5.1930">
    <property type="match status" value="1"/>
</dbReference>
<organism evidence="8 9">
    <name type="scientific">Clostridium gasigenes</name>
    <dbReference type="NCBI Taxonomy" id="94869"/>
    <lineage>
        <taxon>Bacteria</taxon>
        <taxon>Bacillati</taxon>
        <taxon>Bacillota</taxon>
        <taxon>Clostridia</taxon>
        <taxon>Eubacteriales</taxon>
        <taxon>Clostridiaceae</taxon>
        <taxon>Clostridium</taxon>
    </lineage>
</organism>
<evidence type="ECO:0000259" key="7">
    <source>
        <dbReference type="PROSITE" id="PS50109"/>
    </source>
</evidence>
<reference evidence="8 9" key="1">
    <citation type="submission" date="2020-08" db="EMBL/GenBank/DDBJ databases">
        <title>Clostridia isolated from Swiss meat.</title>
        <authorList>
            <person name="Wambui J."/>
            <person name="Stevens M.J.A."/>
            <person name="Stephan R."/>
        </authorList>
    </citation>
    <scope>NUCLEOTIDE SEQUENCE [LARGE SCALE GENOMIC DNA]</scope>
    <source>
        <strain evidence="8 9">CM001</strain>
    </source>
</reference>
<dbReference type="Pfam" id="PF02518">
    <property type="entry name" value="HATPase_c"/>
    <property type="match status" value="1"/>
</dbReference>
<comment type="caution">
    <text evidence="8">The sequence shown here is derived from an EMBL/GenBank/DDBJ whole genome shotgun (WGS) entry which is preliminary data.</text>
</comment>
<dbReference type="SMART" id="SM00387">
    <property type="entry name" value="HATPase_c"/>
    <property type="match status" value="1"/>
</dbReference>
<evidence type="ECO:0000256" key="6">
    <source>
        <dbReference type="SAM" id="Coils"/>
    </source>
</evidence>
<dbReference type="EC" id="2.7.13.3" evidence="2"/>
<comment type="catalytic activity">
    <reaction evidence="1">
        <text>ATP + protein L-histidine = ADP + protein N-phospho-L-histidine.</text>
        <dbReference type="EC" id="2.7.13.3"/>
    </reaction>
</comment>
<keyword evidence="5" id="KW-0902">Two-component regulatory system</keyword>
<dbReference type="InterPro" id="IPR011712">
    <property type="entry name" value="Sig_transdc_His_kin_sub3_dim/P"/>
</dbReference>
<dbReference type="GO" id="GO:0000155">
    <property type="term" value="F:phosphorelay sensor kinase activity"/>
    <property type="evidence" value="ECO:0007669"/>
    <property type="project" value="InterPro"/>
</dbReference>
<feature type="coiled-coil region" evidence="6">
    <location>
        <begin position="104"/>
        <end position="145"/>
    </location>
</feature>
<feature type="coiled-coil region" evidence="6">
    <location>
        <begin position="33"/>
        <end position="67"/>
    </location>
</feature>
<keyword evidence="6" id="KW-0175">Coiled coil</keyword>
<dbReference type="RefSeq" id="WP_185163546.1">
    <property type="nucleotide sequence ID" value="NZ_JACKWY010000002.1"/>
</dbReference>
<dbReference type="InterPro" id="IPR050482">
    <property type="entry name" value="Sensor_HK_TwoCompSys"/>
</dbReference>
<evidence type="ECO:0000313" key="9">
    <source>
        <dbReference type="Proteomes" id="UP000585258"/>
    </source>
</evidence>
<dbReference type="SUPFAM" id="SSF55874">
    <property type="entry name" value="ATPase domain of HSP90 chaperone/DNA topoisomerase II/histidine kinase"/>
    <property type="match status" value="1"/>
</dbReference>
<dbReference type="Pfam" id="PF07730">
    <property type="entry name" value="HisKA_3"/>
    <property type="match status" value="1"/>
</dbReference>
<proteinExistence type="predicted"/>